<evidence type="ECO:0000256" key="4">
    <source>
        <dbReference type="ARBA" id="ARBA00047304"/>
    </source>
</evidence>
<dbReference type="PANTHER" id="PTHR32009">
    <property type="entry name" value="TMV RESISTANCE PROTEIN N-LIKE"/>
    <property type="match status" value="1"/>
</dbReference>
<dbReference type="GO" id="GO:0061809">
    <property type="term" value="F:NAD+ nucleosidase activity, cyclic ADP-ribose generating"/>
    <property type="evidence" value="ECO:0007669"/>
    <property type="project" value="UniProtKB-EC"/>
</dbReference>
<sequence length="107" mass="12398">MDDAELEKGKSISPELLAEIEDSRYAIVILSLNYACSSWCLDELVKIIQCMKEMGQQVLPVFYWVDPSDVRHQRGHFELKRKTQVDVEVREHEEVYGQTQCVESCFG</sequence>
<dbReference type="SUPFAM" id="SSF52200">
    <property type="entry name" value="Toll/Interleukin receptor TIR domain"/>
    <property type="match status" value="1"/>
</dbReference>
<gene>
    <name evidence="6" type="ORF">RchiOBHm_Chr1g0328961</name>
</gene>
<dbReference type="Gramene" id="PRQ55831">
    <property type="protein sequence ID" value="PRQ55831"/>
    <property type="gene ID" value="RchiOBHm_Chr1g0328961"/>
</dbReference>
<dbReference type="EMBL" id="PDCK01000039">
    <property type="protein sequence ID" value="PRQ55831.1"/>
    <property type="molecule type" value="Genomic_DNA"/>
</dbReference>
<accession>A0A2P6SAZ8</accession>
<dbReference type="PANTHER" id="PTHR32009:SF39">
    <property type="entry name" value="TIR DOMAIN-CONTAINING PROTEIN"/>
    <property type="match status" value="1"/>
</dbReference>
<comment type="catalytic activity">
    <reaction evidence="4">
        <text>NAD(+) + H2O = ADP-D-ribose + nicotinamide + H(+)</text>
        <dbReference type="Rhea" id="RHEA:16301"/>
        <dbReference type="ChEBI" id="CHEBI:15377"/>
        <dbReference type="ChEBI" id="CHEBI:15378"/>
        <dbReference type="ChEBI" id="CHEBI:17154"/>
        <dbReference type="ChEBI" id="CHEBI:57540"/>
        <dbReference type="ChEBI" id="CHEBI:57967"/>
        <dbReference type="EC" id="3.2.2.6"/>
    </reaction>
    <physiologicalReaction direction="left-to-right" evidence="4">
        <dbReference type="Rhea" id="RHEA:16302"/>
    </physiologicalReaction>
</comment>
<dbReference type="Pfam" id="PF01582">
    <property type="entry name" value="TIR"/>
    <property type="match status" value="1"/>
</dbReference>
<dbReference type="InterPro" id="IPR000157">
    <property type="entry name" value="TIR_dom"/>
</dbReference>
<evidence type="ECO:0000313" key="6">
    <source>
        <dbReference type="EMBL" id="PRQ55831.1"/>
    </source>
</evidence>
<feature type="domain" description="TIR" evidence="5">
    <location>
        <begin position="1"/>
        <end position="93"/>
    </location>
</feature>
<comment type="caution">
    <text evidence="6">The sequence shown here is derived from an EMBL/GenBank/DDBJ whole genome shotgun (WGS) entry which is preliminary data.</text>
</comment>
<evidence type="ECO:0000259" key="5">
    <source>
        <dbReference type="PROSITE" id="PS50104"/>
    </source>
</evidence>
<keyword evidence="7" id="KW-1185">Reference proteome</keyword>
<protein>
    <recommendedName>
        <fullName evidence="1">ADP-ribosyl cyclase/cyclic ADP-ribose hydrolase</fullName>
        <ecNumber evidence="1">3.2.2.6</ecNumber>
    </recommendedName>
</protein>
<evidence type="ECO:0000256" key="1">
    <source>
        <dbReference type="ARBA" id="ARBA00011982"/>
    </source>
</evidence>
<dbReference type="InterPro" id="IPR035897">
    <property type="entry name" value="Toll_tir_struct_dom_sf"/>
</dbReference>
<keyword evidence="2" id="KW-0378">Hydrolase</keyword>
<keyword evidence="3" id="KW-0520">NAD</keyword>
<dbReference type="EC" id="3.2.2.6" evidence="1"/>
<dbReference type="Gene3D" id="3.40.50.10140">
    <property type="entry name" value="Toll/interleukin-1 receptor homology (TIR) domain"/>
    <property type="match status" value="1"/>
</dbReference>
<dbReference type="AlphaFoldDB" id="A0A2P6SAZ8"/>
<dbReference type="SMART" id="SM00255">
    <property type="entry name" value="TIR"/>
    <property type="match status" value="1"/>
</dbReference>
<proteinExistence type="predicted"/>
<dbReference type="GO" id="GO:0007165">
    <property type="term" value="P:signal transduction"/>
    <property type="evidence" value="ECO:0007669"/>
    <property type="project" value="InterPro"/>
</dbReference>
<evidence type="ECO:0000256" key="3">
    <source>
        <dbReference type="ARBA" id="ARBA00023027"/>
    </source>
</evidence>
<reference evidence="6 7" key="1">
    <citation type="journal article" date="2018" name="Nat. Genet.">
        <title>The Rosa genome provides new insights in the design of modern roses.</title>
        <authorList>
            <person name="Bendahmane M."/>
        </authorList>
    </citation>
    <scope>NUCLEOTIDE SEQUENCE [LARGE SCALE GENOMIC DNA]</scope>
    <source>
        <strain evidence="7">cv. Old Blush</strain>
    </source>
</reference>
<evidence type="ECO:0000256" key="2">
    <source>
        <dbReference type="ARBA" id="ARBA00022801"/>
    </source>
</evidence>
<dbReference type="Proteomes" id="UP000238479">
    <property type="component" value="Chromosome 1"/>
</dbReference>
<evidence type="ECO:0000313" key="7">
    <source>
        <dbReference type="Proteomes" id="UP000238479"/>
    </source>
</evidence>
<dbReference type="PROSITE" id="PS50104">
    <property type="entry name" value="TIR"/>
    <property type="match status" value="1"/>
</dbReference>
<name>A0A2P6SAZ8_ROSCH</name>
<dbReference type="OMA" id="LNDHEER"/>
<organism evidence="6 7">
    <name type="scientific">Rosa chinensis</name>
    <name type="common">China rose</name>
    <dbReference type="NCBI Taxonomy" id="74649"/>
    <lineage>
        <taxon>Eukaryota</taxon>
        <taxon>Viridiplantae</taxon>
        <taxon>Streptophyta</taxon>
        <taxon>Embryophyta</taxon>
        <taxon>Tracheophyta</taxon>
        <taxon>Spermatophyta</taxon>
        <taxon>Magnoliopsida</taxon>
        <taxon>eudicotyledons</taxon>
        <taxon>Gunneridae</taxon>
        <taxon>Pentapetalae</taxon>
        <taxon>rosids</taxon>
        <taxon>fabids</taxon>
        <taxon>Rosales</taxon>
        <taxon>Rosaceae</taxon>
        <taxon>Rosoideae</taxon>
        <taxon>Rosoideae incertae sedis</taxon>
        <taxon>Rosa</taxon>
    </lineage>
</organism>